<dbReference type="EMBL" id="KI670437">
    <property type="protein sequence ID" value="ETL50203.1"/>
    <property type="molecule type" value="Genomic_DNA"/>
</dbReference>
<dbReference type="Proteomes" id="UP000053864">
    <property type="component" value="Unassembled WGS sequence"/>
</dbReference>
<reference evidence="1 2" key="1">
    <citation type="submission" date="2013-11" db="EMBL/GenBank/DDBJ databases">
        <title>The Genome Sequence of Phytophthora parasitica CJ05E6.</title>
        <authorList>
            <consortium name="The Broad Institute Genomics Platform"/>
            <person name="Russ C."/>
            <person name="Tyler B."/>
            <person name="Panabieres F."/>
            <person name="Shan W."/>
            <person name="Tripathy S."/>
            <person name="Grunwald N."/>
            <person name="Machado M."/>
            <person name="Johnson C.S."/>
            <person name="Arredondo F."/>
            <person name="Hong C."/>
            <person name="Coffey M."/>
            <person name="Young S.K."/>
            <person name="Zeng Q."/>
            <person name="Gargeya S."/>
            <person name="Fitzgerald M."/>
            <person name="Abouelleil A."/>
            <person name="Alvarado L."/>
            <person name="Chapman S.B."/>
            <person name="Gainer-Dewar J."/>
            <person name="Goldberg J."/>
            <person name="Griggs A."/>
            <person name="Gujja S."/>
            <person name="Hansen M."/>
            <person name="Howarth C."/>
            <person name="Imamovic A."/>
            <person name="Ireland A."/>
            <person name="Larimer J."/>
            <person name="McCowan C."/>
            <person name="Murphy C."/>
            <person name="Pearson M."/>
            <person name="Poon T.W."/>
            <person name="Priest M."/>
            <person name="Roberts A."/>
            <person name="Saif S."/>
            <person name="Shea T."/>
            <person name="Sykes S."/>
            <person name="Wortman J."/>
            <person name="Nusbaum C."/>
            <person name="Birren B."/>
        </authorList>
    </citation>
    <scope>NUCLEOTIDE SEQUENCE [LARGE SCALE GENOMIC DNA]</scope>
    <source>
        <strain evidence="1 2">CJ05E6</strain>
    </source>
</reference>
<evidence type="ECO:0000313" key="1">
    <source>
        <dbReference type="EMBL" id="ETL50203.1"/>
    </source>
</evidence>
<name>W2JX47_PHYNI</name>
<sequence length="149" mass="16374">MNSNADFSVVMVQLPKISLSWLEQCVYKHMMARMLEHTVRGLTGMTGCKPNWPWSAVCVSKKGSCLVAYRWQRANSAPLLSANDVPRASLGQEGVRDGRKLATNRALSQPGEPQLLVVMSEHLQLDQSATGVGGVFHLQIALGRDRART</sequence>
<organism evidence="1 2">
    <name type="scientific">Phytophthora nicotianae</name>
    <name type="common">Potato buckeye rot agent</name>
    <name type="synonym">Phytophthora parasitica</name>
    <dbReference type="NCBI Taxonomy" id="4792"/>
    <lineage>
        <taxon>Eukaryota</taxon>
        <taxon>Sar</taxon>
        <taxon>Stramenopiles</taxon>
        <taxon>Oomycota</taxon>
        <taxon>Peronosporomycetes</taxon>
        <taxon>Peronosporales</taxon>
        <taxon>Peronosporaceae</taxon>
        <taxon>Phytophthora</taxon>
    </lineage>
</organism>
<evidence type="ECO:0000313" key="2">
    <source>
        <dbReference type="Proteomes" id="UP000053864"/>
    </source>
</evidence>
<dbReference type="AlphaFoldDB" id="W2JX47"/>
<protein>
    <submittedName>
        <fullName evidence="1">Uncharacterized protein</fullName>
    </submittedName>
</protein>
<gene>
    <name evidence="1" type="ORF">L916_00506</name>
</gene>
<proteinExistence type="predicted"/>
<accession>W2JX47</accession>